<dbReference type="InterPro" id="IPR029058">
    <property type="entry name" value="AB_hydrolase_fold"/>
</dbReference>
<name>A0A356LEA9_9BURK</name>
<protein>
    <submittedName>
        <fullName evidence="1">Esterase</fullName>
    </submittedName>
</protein>
<dbReference type="Proteomes" id="UP000264036">
    <property type="component" value="Unassembled WGS sequence"/>
</dbReference>
<reference evidence="1 2" key="1">
    <citation type="journal article" date="2018" name="Nat. Biotechnol.">
        <title>A standardized bacterial taxonomy based on genome phylogeny substantially revises the tree of life.</title>
        <authorList>
            <person name="Parks D.H."/>
            <person name="Chuvochina M."/>
            <person name="Waite D.W."/>
            <person name="Rinke C."/>
            <person name="Skarshewski A."/>
            <person name="Chaumeil P.A."/>
            <person name="Hugenholtz P."/>
        </authorList>
    </citation>
    <scope>NUCLEOTIDE SEQUENCE [LARGE SCALE GENOMIC DNA]</scope>
    <source>
        <strain evidence="1">UBA10707</strain>
    </source>
</reference>
<dbReference type="PANTHER" id="PTHR35602">
    <property type="entry name" value="ESTERASE YQIA-RELATED"/>
    <property type="match status" value="1"/>
</dbReference>
<dbReference type="InterPro" id="IPR008886">
    <property type="entry name" value="UPF0227/Esterase_YqiA"/>
</dbReference>
<dbReference type="SUPFAM" id="SSF53474">
    <property type="entry name" value="alpha/beta-Hydrolases"/>
    <property type="match status" value="1"/>
</dbReference>
<dbReference type="PANTHER" id="PTHR35602:SF3">
    <property type="entry name" value="ESTERASE YQIA"/>
    <property type="match status" value="1"/>
</dbReference>
<proteinExistence type="predicted"/>
<gene>
    <name evidence="1" type="ORF">DD666_05830</name>
</gene>
<dbReference type="Pfam" id="PF05728">
    <property type="entry name" value="UPF0227"/>
    <property type="match status" value="1"/>
</dbReference>
<organism evidence="1 2">
    <name type="scientific">Advenella kashmirensis</name>
    <dbReference type="NCBI Taxonomy" id="310575"/>
    <lineage>
        <taxon>Bacteria</taxon>
        <taxon>Pseudomonadati</taxon>
        <taxon>Pseudomonadota</taxon>
        <taxon>Betaproteobacteria</taxon>
        <taxon>Burkholderiales</taxon>
        <taxon>Alcaligenaceae</taxon>
    </lineage>
</organism>
<sequence length="193" mass="21146">MILYLHGFRSSSLSAKSQQLQQAMAAAGRTHELAAPDLPDDPHAAIALAMAHAKQLCPSGNMQNLTVIGSSLGGYYATWLKEELNCKAVLINPAIYAVRDLSTQLGHTTKFHSDGSFSFTAASVQALASLYRPVLTDMQHYYLLACTGDEVLDWQEMTQRYDGARLTLIQGGDHAFSMFERYLPAILDFTASK</sequence>
<evidence type="ECO:0000313" key="1">
    <source>
        <dbReference type="EMBL" id="HBP28921.1"/>
    </source>
</evidence>
<accession>A0A356LEA9</accession>
<dbReference type="Gene3D" id="3.40.50.1820">
    <property type="entry name" value="alpha/beta hydrolase"/>
    <property type="match status" value="1"/>
</dbReference>
<evidence type="ECO:0000313" key="2">
    <source>
        <dbReference type="Proteomes" id="UP000264036"/>
    </source>
</evidence>
<dbReference type="EMBL" id="DOEK01000008">
    <property type="protein sequence ID" value="HBP28921.1"/>
    <property type="molecule type" value="Genomic_DNA"/>
</dbReference>
<comment type="caution">
    <text evidence="1">The sequence shown here is derived from an EMBL/GenBank/DDBJ whole genome shotgun (WGS) entry which is preliminary data.</text>
</comment>
<dbReference type="AlphaFoldDB" id="A0A356LEA9"/>